<dbReference type="SMART" id="SM00238">
    <property type="entry name" value="BIR"/>
    <property type="match status" value="4"/>
</dbReference>
<dbReference type="Ensembl" id="ENSXETT00000106246">
    <property type="protein sequence ID" value="ENSXETP00000108984"/>
    <property type="gene ID" value="ENSXETG00000043641"/>
</dbReference>
<feature type="domain" description="FIIND" evidence="8">
    <location>
        <begin position="679"/>
        <end position="963"/>
    </location>
</feature>
<keyword evidence="5" id="KW-0395">Inflammatory response</keyword>
<dbReference type="InterPro" id="IPR001370">
    <property type="entry name" value="BIR_rpt"/>
</dbReference>
<feature type="region of interest" description="Disordered" evidence="6">
    <location>
        <begin position="455"/>
        <end position="502"/>
    </location>
</feature>
<keyword evidence="3" id="KW-0399">Innate immunity</keyword>
<evidence type="ECO:0000256" key="5">
    <source>
        <dbReference type="ARBA" id="ARBA00023198"/>
    </source>
</evidence>
<feature type="compositionally biased region" description="Basic and acidic residues" evidence="6">
    <location>
        <begin position="339"/>
        <end position="348"/>
    </location>
</feature>
<feature type="compositionally biased region" description="Basic and acidic residues" evidence="6">
    <location>
        <begin position="664"/>
        <end position="675"/>
    </location>
</feature>
<keyword evidence="4" id="KW-0391">Immunity</keyword>
<feature type="compositionally biased region" description="Basic and acidic residues" evidence="6">
    <location>
        <begin position="476"/>
        <end position="485"/>
    </location>
</feature>
<feature type="region of interest" description="Disordered" evidence="6">
    <location>
        <begin position="1"/>
        <end position="26"/>
    </location>
</feature>
<evidence type="ECO:0000256" key="3">
    <source>
        <dbReference type="ARBA" id="ARBA00022588"/>
    </source>
</evidence>
<name>A0A803JM04_XENTR</name>
<dbReference type="Pfam" id="PF13553">
    <property type="entry name" value="FIIND"/>
    <property type="match status" value="1"/>
</dbReference>
<evidence type="ECO:0000256" key="6">
    <source>
        <dbReference type="SAM" id="MobiDB-lite"/>
    </source>
</evidence>
<dbReference type="InterPro" id="IPR001315">
    <property type="entry name" value="CARD"/>
</dbReference>
<dbReference type="FunFam" id="1.10.533.10:FF:000013">
    <property type="entry name" value="Apoptosis-associated speck-like protein containing a CARD"/>
    <property type="match status" value="1"/>
</dbReference>
<dbReference type="Gene3D" id="1.10.1170.10">
    <property type="entry name" value="Inhibitor Of Apoptosis Protein (2mihbC-IAP-1), Chain A"/>
    <property type="match status" value="4"/>
</dbReference>
<dbReference type="PROSITE" id="PS50143">
    <property type="entry name" value="BIR_REPEAT_2"/>
    <property type="match status" value="4"/>
</dbReference>
<reference evidence="9" key="1">
    <citation type="journal article" date="2010" name="Science">
        <title>The genome of the Western clawed frog Xenopus tropicalis.</title>
        <authorList>
            <person name="Hellsten U."/>
            <person name="Harland R.M."/>
            <person name="Gilchrist M.J."/>
            <person name="Hendrix D."/>
            <person name="Jurka J."/>
            <person name="Kapitonov V."/>
            <person name="Ovcharenko I."/>
            <person name="Putnam N.H."/>
            <person name="Shu S."/>
            <person name="Taher L."/>
            <person name="Blitz I.L."/>
            <person name="Blumberg B."/>
            <person name="Dichmann D.S."/>
            <person name="Dubchak I."/>
            <person name="Amaya E."/>
            <person name="Detter J.C."/>
            <person name="Fletcher R."/>
            <person name="Gerhard D.S."/>
            <person name="Goodstein D."/>
            <person name="Graves T."/>
            <person name="Grigoriev I.V."/>
            <person name="Grimwood J."/>
            <person name="Kawashima T."/>
            <person name="Lindquist E."/>
            <person name="Lucas S.M."/>
            <person name="Mead P.E."/>
            <person name="Mitros T."/>
            <person name="Ogino H."/>
            <person name="Ohta Y."/>
            <person name="Poliakov A.V."/>
            <person name="Pollet N."/>
            <person name="Robert J."/>
            <person name="Salamov A."/>
            <person name="Sater A.K."/>
            <person name="Schmutz J."/>
            <person name="Terry A."/>
            <person name="Vize P.D."/>
            <person name="Warren W.C."/>
            <person name="Wells D."/>
            <person name="Wills A."/>
            <person name="Wilson R.K."/>
            <person name="Zimmerman L.B."/>
            <person name="Zorn A.M."/>
            <person name="Grainger R."/>
            <person name="Grammer T."/>
            <person name="Khokha M.K."/>
            <person name="Richardson P.M."/>
            <person name="Rokhsar D.S."/>
        </authorList>
    </citation>
    <scope>NUCLEOTIDE SEQUENCE [LARGE SCALE GENOMIC DNA]</scope>
    <source>
        <strain evidence="9">Nigerian</strain>
    </source>
</reference>
<dbReference type="GeneTree" id="ENSGT00830000128447"/>
<sequence length="1049" mass="119457">MEETPGGSGRGSKMSSNPGAAPLPPVLYTKHQNDNILNDFYPPKLEYGNDMFLPSLSRPLTSLEVTDITSKVEIVGLPTSRDTDMRSLHSRYRSFRESNVTWPSDFQQRTVARAGFYYVGPGDRVRCFSCEGELEMWEPWDVPLTRHLRSFPHCPYVRGTGADRAWKYDQYPISTGTIMEAEGGTLVPPSSSCSPGKEPLGDMSDEYSRLETYRGHCHHFPHNNQRRLAQAGFYYVGPGDRVRCFSCRGELEKWESGDVPLTRHQRSFPDCPHVRELGAKMPIVFAQSPSASASTDTRRSYFPLLSSPRPLSNWDMRDKGERISRTVPSSSNCPSAQEAIKDQDHRQAEPITEGESDSSVPVAKPLGDMSDGYSRLETYRGHRHHFPYRIQQNLAPAGFYYVGPGDRVRCFSCRGELENWQPGYVPLIRHRLSFPDCPYVQEVDAKVPPIFAQSPIASASTDPRRSSSNCPSVQEVIKDQDHRQAEPITEGESDSSVPVAKSLGDMSDEYSRLETYQGHCHHFPHNNQQRLARAGFYYVGPEDRVRCFSCGGELENWEPGDVPLTRHRRAFPDCPHVRGMGAKTLAIISQGGYSDSDSSNELLDCDWDEHMKEKRRRFSPTVLGSSVTHGDKTDPPEQEEGQSGPIKEKASKQAAEMDSGTMEAEPRETWPRESAEECELCGKAPEVPQIYPQRIGTKYRLVVPREGLFRCSETGLQFRVESPADIEIEIGSWVEFLRLLHQYRYDIVGPLFNITVKSGRVSAVYLPHYVCLRGGDVDIRTFRVAHYKDDNMILESPTSIEPFYVVLENPTFSPVGVIKLQPSPNGRRRNIPTHGIVLLYSRYKTGYTIHLYLMPHDVSLKKAVHKKETGNGFYWMDKPPRTRTIYTDRQYIVRGPEDAEINPEELELYFNVKSELYNYSEIYLEEIEDKIHLQLTCEGENTLAWQTRLRAEDLKPKAQVTQDGQHFIERHRAALIARVSNIDLILDGLLNNDILKQEQYDTVRSKGTPQERMRQLYDCVRAWGKIEKETFYHILFLHERALVTDLLCS</sequence>
<keyword evidence="2" id="KW-0963">Cytoplasm</keyword>
<dbReference type="InterPro" id="IPR051249">
    <property type="entry name" value="NLRP_Inflammasome"/>
</dbReference>
<dbReference type="PANTHER" id="PTHR46985:SF4">
    <property type="entry name" value="CASPASE RECRUITMENT DOMAIN-CONTAINING PROTEIN 8"/>
    <property type="match status" value="1"/>
</dbReference>
<dbReference type="PROSITE" id="PS50209">
    <property type="entry name" value="CARD"/>
    <property type="match status" value="1"/>
</dbReference>
<evidence type="ECO:0000256" key="4">
    <source>
        <dbReference type="ARBA" id="ARBA00022859"/>
    </source>
</evidence>
<dbReference type="InterPro" id="IPR025307">
    <property type="entry name" value="FIIND_dom"/>
</dbReference>
<dbReference type="InterPro" id="IPR033516">
    <property type="entry name" value="CARD8/ASC/NALP1_CARD"/>
</dbReference>
<dbReference type="SUPFAM" id="SSF57924">
    <property type="entry name" value="Inhibitor of apoptosis (IAP) repeat"/>
    <property type="match status" value="4"/>
</dbReference>
<comment type="subcellular location">
    <subcellularLocation>
        <location evidence="1">Cytoplasm</location>
        <location evidence="1">Cytosol</location>
    </subcellularLocation>
</comment>
<evidence type="ECO:0000259" key="8">
    <source>
        <dbReference type="PROSITE" id="PS51830"/>
    </source>
</evidence>
<proteinExistence type="predicted"/>
<evidence type="ECO:0000256" key="1">
    <source>
        <dbReference type="ARBA" id="ARBA00004514"/>
    </source>
</evidence>
<dbReference type="GO" id="GO:0006954">
    <property type="term" value="P:inflammatory response"/>
    <property type="evidence" value="ECO:0007669"/>
    <property type="project" value="UniProtKB-KW"/>
</dbReference>
<dbReference type="GO" id="GO:0045087">
    <property type="term" value="P:innate immune response"/>
    <property type="evidence" value="ECO:0007669"/>
    <property type="project" value="UniProtKB-KW"/>
</dbReference>
<protein>
    <submittedName>
        <fullName evidence="9">Uncharacterized protein</fullName>
    </submittedName>
</protein>
<feature type="domain" description="CARD" evidence="7">
    <location>
        <begin position="960"/>
        <end position="1049"/>
    </location>
</feature>
<organism evidence="9">
    <name type="scientific">Xenopus tropicalis</name>
    <name type="common">Western clawed frog</name>
    <name type="synonym">Silurana tropicalis</name>
    <dbReference type="NCBI Taxonomy" id="8364"/>
    <lineage>
        <taxon>Eukaryota</taxon>
        <taxon>Metazoa</taxon>
        <taxon>Chordata</taxon>
        <taxon>Craniata</taxon>
        <taxon>Vertebrata</taxon>
        <taxon>Euteleostomi</taxon>
        <taxon>Amphibia</taxon>
        <taxon>Batrachia</taxon>
        <taxon>Anura</taxon>
        <taxon>Pipoidea</taxon>
        <taxon>Pipidae</taxon>
        <taxon>Xenopodinae</taxon>
        <taxon>Xenopus</taxon>
        <taxon>Silurana</taxon>
    </lineage>
</organism>
<dbReference type="InParanoid" id="A0A803JM04"/>
<dbReference type="GO" id="GO:0005829">
    <property type="term" value="C:cytosol"/>
    <property type="evidence" value="ECO:0007669"/>
    <property type="project" value="UniProtKB-SubCell"/>
</dbReference>
<dbReference type="CDD" id="cd00022">
    <property type="entry name" value="BIR"/>
    <property type="match status" value="4"/>
</dbReference>
<feature type="compositionally biased region" description="Gly residues" evidence="6">
    <location>
        <begin position="1"/>
        <end position="10"/>
    </location>
</feature>
<dbReference type="PROSITE" id="PS51830">
    <property type="entry name" value="FIIND"/>
    <property type="match status" value="1"/>
</dbReference>
<dbReference type="GO" id="GO:0042981">
    <property type="term" value="P:regulation of apoptotic process"/>
    <property type="evidence" value="ECO:0007669"/>
    <property type="project" value="InterPro"/>
</dbReference>
<evidence type="ECO:0000259" key="7">
    <source>
        <dbReference type="PROSITE" id="PS50209"/>
    </source>
</evidence>
<dbReference type="InterPro" id="IPR011029">
    <property type="entry name" value="DEATH-like_dom_sf"/>
</dbReference>
<feature type="compositionally biased region" description="Polar residues" evidence="6">
    <location>
        <begin position="455"/>
        <end position="472"/>
    </location>
</feature>
<evidence type="ECO:0000313" key="9">
    <source>
        <dbReference type="Ensembl" id="ENSXETP00000108984"/>
    </source>
</evidence>
<feature type="compositionally biased region" description="Polar residues" evidence="6">
    <location>
        <begin position="326"/>
        <end position="335"/>
    </location>
</feature>
<reference evidence="9" key="2">
    <citation type="submission" date="2021-03" db="UniProtKB">
        <authorList>
            <consortium name="Ensembl"/>
        </authorList>
    </citation>
    <scope>IDENTIFICATION</scope>
</reference>
<dbReference type="Pfam" id="PF00653">
    <property type="entry name" value="BIR"/>
    <property type="match status" value="4"/>
</dbReference>
<dbReference type="PANTHER" id="PTHR46985">
    <property type="entry name" value="NACHT, LRR AND PYD DOMAINS-CONTAINING PROTEIN 1"/>
    <property type="match status" value="1"/>
</dbReference>
<accession>A0A803JM04</accession>
<feature type="region of interest" description="Disordered" evidence="6">
    <location>
        <begin position="322"/>
        <end position="364"/>
    </location>
</feature>
<dbReference type="Pfam" id="PF00619">
    <property type="entry name" value="CARD"/>
    <property type="match status" value="1"/>
</dbReference>
<dbReference type="CDD" id="cd08330">
    <property type="entry name" value="CARD_ASC_NALP1"/>
    <property type="match status" value="1"/>
</dbReference>
<dbReference type="Gene3D" id="1.10.533.10">
    <property type="entry name" value="Death Domain, Fas"/>
    <property type="match status" value="1"/>
</dbReference>
<evidence type="ECO:0000256" key="2">
    <source>
        <dbReference type="ARBA" id="ARBA00022490"/>
    </source>
</evidence>
<dbReference type="AlphaFoldDB" id="A0A803JM04"/>
<dbReference type="SUPFAM" id="SSF47986">
    <property type="entry name" value="DEATH domain"/>
    <property type="match status" value="1"/>
</dbReference>
<dbReference type="Pfam" id="PF23679">
    <property type="entry name" value="UPA-FIIND"/>
    <property type="match status" value="1"/>
</dbReference>
<feature type="region of interest" description="Disordered" evidence="6">
    <location>
        <begin position="616"/>
        <end position="675"/>
    </location>
</feature>